<name>A0A263BPT1_9BACI</name>
<organism evidence="6 7">
    <name type="scientific">Lottiidibacillus patelloidae</name>
    <dbReference type="NCBI Taxonomy" id="2670334"/>
    <lineage>
        <taxon>Bacteria</taxon>
        <taxon>Bacillati</taxon>
        <taxon>Bacillota</taxon>
        <taxon>Bacilli</taxon>
        <taxon>Bacillales</taxon>
        <taxon>Bacillaceae</taxon>
        <taxon>Lottiidibacillus</taxon>
    </lineage>
</organism>
<dbReference type="SUPFAM" id="SSF88946">
    <property type="entry name" value="Sigma2 domain of RNA polymerase sigma factors"/>
    <property type="match status" value="1"/>
</dbReference>
<sequence>MSKRAQPYKKYGQDIKSLIKQYKQDPSNDKVFYHISIRYEKLIKSYATKYASREDIQEDLMQVGRMALFASLTRYNPTLNTRFESFAIPTIKGEMKKYLRDKSWSMKVPRKYKDLSYKVINVVDELTVKLEREPFVKEIAEKLNVSEEDILHTMEASNNYKALSVDREITDEKKGGKVSPLLEKIPSKEKECIYEKAVARLHISSMLEELTAREKKIIYYLYFEQLSQAQIGKIVGISQMHVSRLHKQAIRKLSENFSHHKKYY</sequence>
<keyword evidence="3" id="KW-0238">DNA-binding</keyword>
<keyword evidence="4" id="KW-0804">Transcription</keyword>
<dbReference type="Proteomes" id="UP000217083">
    <property type="component" value="Unassembled WGS sequence"/>
</dbReference>
<reference evidence="7" key="1">
    <citation type="submission" date="2017-08" db="EMBL/GenBank/DDBJ databases">
        <authorList>
            <person name="Huang Z."/>
        </authorList>
    </citation>
    <scope>NUCLEOTIDE SEQUENCE [LARGE SCALE GENOMIC DNA]</scope>
    <source>
        <strain evidence="7">SA5d-4</strain>
    </source>
</reference>
<dbReference type="InterPro" id="IPR000943">
    <property type="entry name" value="RNA_pol_sigma70"/>
</dbReference>
<evidence type="ECO:0000256" key="1">
    <source>
        <dbReference type="ARBA" id="ARBA00023015"/>
    </source>
</evidence>
<dbReference type="RefSeq" id="WP_094926643.1">
    <property type="nucleotide sequence ID" value="NZ_NPIA01000013.1"/>
</dbReference>
<keyword evidence="2" id="KW-0731">Sigma factor</keyword>
<feature type="domain" description="RNA polymerase sigma-70" evidence="5">
    <location>
        <begin position="227"/>
        <end position="253"/>
    </location>
</feature>
<dbReference type="PRINTS" id="PR00046">
    <property type="entry name" value="SIGMA70FCT"/>
</dbReference>
<evidence type="ECO:0000256" key="2">
    <source>
        <dbReference type="ARBA" id="ARBA00023082"/>
    </source>
</evidence>
<accession>A0A263BPT1</accession>
<dbReference type="NCBIfam" id="TIGR02937">
    <property type="entry name" value="sigma70-ECF"/>
    <property type="match status" value="1"/>
</dbReference>
<gene>
    <name evidence="6" type="ORF">CIB95_15475</name>
</gene>
<dbReference type="InterPro" id="IPR014284">
    <property type="entry name" value="RNA_pol_sigma-70_dom"/>
</dbReference>
<comment type="caution">
    <text evidence="6">The sequence shown here is derived from an EMBL/GenBank/DDBJ whole genome shotgun (WGS) entry which is preliminary data.</text>
</comment>
<dbReference type="AlphaFoldDB" id="A0A263BPT1"/>
<dbReference type="Pfam" id="PF04545">
    <property type="entry name" value="Sigma70_r4"/>
    <property type="match status" value="1"/>
</dbReference>
<evidence type="ECO:0000256" key="4">
    <source>
        <dbReference type="ARBA" id="ARBA00023163"/>
    </source>
</evidence>
<proteinExistence type="predicted"/>
<dbReference type="PROSITE" id="PS00716">
    <property type="entry name" value="SIGMA70_2"/>
    <property type="match status" value="1"/>
</dbReference>
<dbReference type="InterPro" id="IPR007627">
    <property type="entry name" value="RNA_pol_sigma70_r2"/>
</dbReference>
<evidence type="ECO:0000313" key="7">
    <source>
        <dbReference type="Proteomes" id="UP000217083"/>
    </source>
</evidence>
<dbReference type="Pfam" id="PF04539">
    <property type="entry name" value="Sigma70_r3"/>
    <property type="match status" value="1"/>
</dbReference>
<evidence type="ECO:0000313" key="6">
    <source>
        <dbReference type="EMBL" id="OZM55761.1"/>
    </source>
</evidence>
<dbReference type="InterPro" id="IPR013325">
    <property type="entry name" value="RNA_pol_sigma_r2"/>
</dbReference>
<dbReference type="SUPFAM" id="SSF88659">
    <property type="entry name" value="Sigma3 and sigma4 domains of RNA polymerase sigma factors"/>
    <property type="match status" value="2"/>
</dbReference>
<dbReference type="Gene3D" id="1.20.120.1810">
    <property type="match status" value="1"/>
</dbReference>
<reference evidence="6 7" key="2">
    <citation type="submission" date="2017-09" db="EMBL/GenBank/DDBJ databases">
        <title>Bacillus patelloidae sp. nov., isolated from the intestinal tract of a marine limpet.</title>
        <authorList>
            <person name="Liu R."/>
            <person name="Dong C."/>
            <person name="Shao Z."/>
        </authorList>
    </citation>
    <scope>NUCLEOTIDE SEQUENCE [LARGE SCALE GENOMIC DNA]</scope>
    <source>
        <strain evidence="6 7">SA5d-4</strain>
    </source>
</reference>
<dbReference type="InterPro" id="IPR007624">
    <property type="entry name" value="RNA_pol_sigma70_r3"/>
</dbReference>
<evidence type="ECO:0000259" key="5">
    <source>
        <dbReference type="PROSITE" id="PS00716"/>
    </source>
</evidence>
<keyword evidence="1" id="KW-0805">Transcription regulation</keyword>
<dbReference type="GO" id="GO:0006352">
    <property type="term" value="P:DNA-templated transcription initiation"/>
    <property type="evidence" value="ECO:0007669"/>
    <property type="project" value="InterPro"/>
</dbReference>
<evidence type="ECO:0000256" key="3">
    <source>
        <dbReference type="ARBA" id="ARBA00023125"/>
    </source>
</evidence>
<dbReference type="PANTHER" id="PTHR30385">
    <property type="entry name" value="SIGMA FACTOR F FLAGELLAR"/>
    <property type="match status" value="1"/>
</dbReference>
<dbReference type="Pfam" id="PF04542">
    <property type="entry name" value="Sigma70_r2"/>
    <property type="match status" value="1"/>
</dbReference>
<dbReference type="Gene3D" id="1.20.140.160">
    <property type="match status" value="1"/>
</dbReference>
<keyword evidence="7" id="KW-1185">Reference proteome</keyword>
<dbReference type="InterPro" id="IPR013324">
    <property type="entry name" value="RNA_pol_sigma_r3/r4-like"/>
</dbReference>
<dbReference type="EMBL" id="NPIA01000013">
    <property type="protein sequence ID" value="OZM55761.1"/>
    <property type="molecule type" value="Genomic_DNA"/>
</dbReference>
<dbReference type="GO" id="GO:0016987">
    <property type="term" value="F:sigma factor activity"/>
    <property type="evidence" value="ECO:0007669"/>
    <property type="project" value="UniProtKB-KW"/>
</dbReference>
<dbReference type="InterPro" id="IPR007630">
    <property type="entry name" value="RNA_pol_sigma70_r4"/>
</dbReference>
<dbReference type="PANTHER" id="PTHR30385:SF4">
    <property type="entry name" value="RNA POLYMERASE SIGMA-E FACTOR"/>
    <property type="match status" value="1"/>
</dbReference>
<dbReference type="GO" id="GO:0003677">
    <property type="term" value="F:DNA binding"/>
    <property type="evidence" value="ECO:0007669"/>
    <property type="project" value="UniProtKB-KW"/>
</dbReference>
<dbReference type="CDD" id="cd06171">
    <property type="entry name" value="Sigma70_r4"/>
    <property type="match status" value="1"/>
</dbReference>
<protein>
    <recommendedName>
        <fullName evidence="5">RNA polymerase sigma-70 domain-containing protein</fullName>
    </recommendedName>
</protein>